<accession>A0A9Q9RFT2</accession>
<dbReference type="AlphaFoldDB" id="A0A9Q9RFT2"/>
<dbReference type="PANTHER" id="PTHR23502">
    <property type="entry name" value="MAJOR FACILITATOR SUPERFAMILY"/>
    <property type="match status" value="1"/>
</dbReference>
<sequence length="519" mass="56576">MDNTINVRQSEKYGHGPGPDQSDVPPNPLSQLQSSVPCPHSLFTQHERWGIVLMIALAGWFSTLSSFIYYPAIPVIAEDLDSSISMIDLTVTSYLAVSAIAPAIVGDAADTFGRRPLYAITLMLYVAANLGIALQHSAVALLLLRMLQSAGISGLYTRRESRSLVFSFHAPLYCYLGADDIRWSQGTFSVAYGIIADISTPMERGAFVSALSFGITTAPSLGPVLGGAFAAGPGWRWIFWFLVMASGLCLVIMALALPETHHSIVGNGGTKPPRLYRPLLPGLMRPWEHDRGPEAPITPASGRKCPNPIKSLRILARKDVAVSIMPGSFLYTVYCCIHASLATTLVHVYHVKKWQAGLAYLPFGVGAITSTIVSSKWIDHDYRVVAEAHGLPINKASGDDLLHFPIEKARMRSVFPVTFASFASVLAYGWLMHATVINNTLLVDINQDAPATAQASSNIIRCILSATMIVVLQRMIDTMGFGWTFTLLSSFCLIAGVFYFVELKCGRKWRLARHGMTLD</sequence>
<evidence type="ECO:0000259" key="9">
    <source>
        <dbReference type="PROSITE" id="PS50850"/>
    </source>
</evidence>
<dbReference type="PANTHER" id="PTHR23502:SF51">
    <property type="entry name" value="QUINIDINE RESISTANCE PROTEIN 1-RELATED"/>
    <property type="match status" value="1"/>
</dbReference>
<keyword evidence="3 8" id="KW-0812">Transmembrane</keyword>
<feature type="region of interest" description="Disordered" evidence="7">
    <location>
        <begin position="1"/>
        <end position="33"/>
    </location>
</feature>
<evidence type="ECO:0000313" key="10">
    <source>
        <dbReference type="EMBL" id="VTT60368.1"/>
    </source>
</evidence>
<feature type="transmembrane region" description="Helical" evidence="8">
    <location>
        <begin position="117"/>
        <end position="144"/>
    </location>
</feature>
<evidence type="ECO:0000256" key="1">
    <source>
        <dbReference type="ARBA" id="ARBA00004141"/>
    </source>
</evidence>
<comment type="caution">
    <text evidence="10">The sequence shown here is derived from an EMBL/GenBank/DDBJ whole genome shotgun (WGS) entry which is preliminary data.</text>
</comment>
<dbReference type="InterPro" id="IPR011701">
    <property type="entry name" value="MFS"/>
</dbReference>
<dbReference type="Pfam" id="PF07690">
    <property type="entry name" value="MFS_1"/>
    <property type="match status" value="2"/>
</dbReference>
<feature type="transmembrane region" description="Helical" evidence="8">
    <location>
        <begin position="413"/>
        <end position="431"/>
    </location>
</feature>
<feature type="transmembrane region" description="Helical" evidence="8">
    <location>
        <begin position="320"/>
        <end position="342"/>
    </location>
</feature>
<dbReference type="InterPro" id="IPR020846">
    <property type="entry name" value="MFS_dom"/>
</dbReference>
<dbReference type="InterPro" id="IPR036259">
    <property type="entry name" value="MFS_trans_sf"/>
</dbReference>
<protein>
    <recommendedName>
        <fullName evidence="9">Major facilitator superfamily (MFS) profile domain-containing protein</fullName>
    </recommendedName>
</protein>
<dbReference type="EMBL" id="CABFJX010000046">
    <property type="protein sequence ID" value="VTT60368.1"/>
    <property type="molecule type" value="Genomic_DNA"/>
</dbReference>
<dbReference type="Proteomes" id="UP000760494">
    <property type="component" value="Unassembled WGS sequence"/>
</dbReference>
<comment type="subcellular location">
    <subcellularLocation>
        <location evidence="1">Membrane</location>
        <topology evidence="1">Multi-pass membrane protein</topology>
    </subcellularLocation>
</comment>
<keyword evidence="5 8" id="KW-0472">Membrane</keyword>
<dbReference type="SUPFAM" id="SSF103473">
    <property type="entry name" value="MFS general substrate transporter"/>
    <property type="match status" value="2"/>
</dbReference>
<evidence type="ECO:0000256" key="5">
    <source>
        <dbReference type="ARBA" id="ARBA00023136"/>
    </source>
</evidence>
<evidence type="ECO:0000256" key="8">
    <source>
        <dbReference type="SAM" id="Phobius"/>
    </source>
</evidence>
<name>A0A9Q9RFT2_FUSFU</name>
<feature type="transmembrane region" description="Helical" evidence="8">
    <location>
        <begin position="84"/>
        <end position="105"/>
    </location>
</feature>
<keyword evidence="4 8" id="KW-1133">Transmembrane helix</keyword>
<organism evidence="10 11">
    <name type="scientific">Fusarium fujikuroi</name>
    <name type="common">Bakanae and foot rot disease fungus</name>
    <name type="synonym">Gibberella fujikuroi</name>
    <dbReference type="NCBI Taxonomy" id="5127"/>
    <lineage>
        <taxon>Eukaryota</taxon>
        <taxon>Fungi</taxon>
        <taxon>Dikarya</taxon>
        <taxon>Ascomycota</taxon>
        <taxon>Pezizomycotina</taxon>
        <taxon>Sordariomycetes</taxon>
        <taxon>Hypocreomycetidae</taxon>
        <taxon>Hypocreales</taxon>
        <taxon>Nectriaceae</taxon>
        <taxon>Fusarium</taxon>
        <taxon>Fusarium fujikuroi species complex</taxon>
    </lineage>
</organism>
<proteinExistence type="predicted"/>
<evidence type="ECO:0000256" key="7">
    <source>
        <dbReference type="SAM" id="MobiDB-lite"/>
    </source>
</evidence>
<dbReference type="PROSITE" id="PS50850">
    <property type="entry name" value="MFS"/>
    <property type="match status" value="1"/>
</dbReference>
<evidence type="ECO:0000313" key="11">
    <source>
        <dbReference type="Proteomes" id="UP000760494"/>
    </source>
</evidence>
<evidence type="ECO:0000256" key="4">
    <source>
        <dbReference type="ARBA" id="ARBA00022989"/>
    </source>
</evidence>
<dbReference type="GO" id="GO:0005886">
    <property type="term" value="C:plasma membrane"/>
    <property type="evidence" value="ECO:0007669"/>
    <property type="project" value="TreeGrafter"/>
</dbReference>
<dbReference type="GO" id="GO:0022857">
    <property type="term" value="F:transmembrane transporter activity"/>
    <property type="evidence" value="ECO:0007669"/>
    <property type="project" value="InterPro"/>
</dbReference>
<keyword evidence="2" id="KW-0813">Transport</keyword>
<feature type="domain" description="Major facilitator superfamily (MFS) profile" evidence="9">
    <location>
        <begin position="51"/>
        <end position="507"/>
    </location>
</feature>
<evidence type="ECO:0000256" key="2">
    <source>
        <dbReference type="ARBA" id="ARBA00022448"/>
    </source>
</evidence>
<reference evidence="10" key="1">
    <citation type="submission" date="2019-05" db="EMBL/GenBank/DDBJ databases">
        <authorList>
            <person name="Piombo E."/>
        </authorList>
    </citation>
    <scope>NUCLEOTIDE SEQUENCE</scope>
    <source>
        <strain evidence="10">C2S</strain>
    </source>
</reference>
<dbReference type="Gene3D" id="1.20.1250.20">
    <property type="entry name" value="MFS general substrate transporter like domains"/>
    <property type="match status" value="1"/>
</dbReference>
<gene>
    <name evidence="10" type="ORF">C2S_4077</name>
</gene>
<evidence type="ECO:0000256" key="3">
    <source>
        <dbReference type="ARBA" id="ARBA00022692"/>
    </source>
</evidence>
<feature type="transmembrane region" description="Helical" evidence="8">
    <location>
        <begin position="237"/>
        <end position="257"/>
    </location>
</feature>
<evidence type="ECO:0000256" key="6">
    <source>
        <dbReference type="ARBA" id="ARBA00023180"/>
    </source>
</evidence>
<feature type="transmembrane region" description="Helical" evidence="8">
    <location>
        <begin position="49"/>
        <end position="72"/>
    </location>
</feature>
<feature type="transmembrane region" description="Helical" evidence="8">
    <location>
        <begin position="354"/>
        <end position="373"/>
    </location>
</feature>
<keyword evidence="6" id="KW-0325">Glycoprotein</keyword>
<feature type="transmembrane region" description="Helical" evidence="8">
    <location>
        <begin position="481"/>
        <end position="501"/>
    </location>
</feature>